<dbReference type="Pfam" id="PF10633">
    <property type="entry name" value="NPCBM_assoc"/>
    <property type="match status" value="1"/>
</dbReference>
<evidence type="ECO:0000256" key="1">
    <source>
        <dbReference type="SAM" id="MobiDB-lite"/>
    </source>
</evidence>
<gene>
    <name evidence="4" type="ORF">ACFQMA_21125</name>
</gene>
<dbReference type="PANTHER" id="PTHR33608:SF6">
    <property type="entry name" value="BLL2464 PROTEIN"/>
    <property type="match status" value="1"/>
</dbReference>
<dbReference type="GeneID" id="78822665"/>
<feature type="domain" description="DUF58" evidence="2">
    <location>
        <begin position="245"/>
        <end position="326"/>
    </location>
</feature>
<accession>A0ABD5YDD7</accession>
<dbReference type="PANTHER" id="PTHR33608">
    <property type="entry name" value="BLL2464 PROTEIN"/>
    <property type="match status" value="1"/>
</dbReference>
<feature type="compositionally biased region" description="Polar residues" evidence="1">
    <location>
        <begin position="21"/>
        <end position="30"/>
    </location>
</feature>
<name>A0ABD5YDD7_9EURY</name>
<feature type="region of interest" description="Disordered" evidence="1">
    <location>
        <begin position="1"/>
        <end position="39"/>
    </location>
</feature>
<dbReference type="Proteomes" id="UP001596432">
    <property type="component" value="Unassembled WGS sequence"/>
</dbReference>
<dbReference type="EMBL" id="JBHTAS010000001">
    <property type="protein sequence ID" value="MFC7142329.1"/>
    <property type="molecule type" value="Genomic_DNA"/>
</dbReference>
<evidence type="ECO:0000259" key="2">
    <source>
        <dbReference type="Pfam" id="PF01882"/>
    </source>
</evidence>
<dbReference type="NCBIfam" id="TIGR01451">
    <property type="entry name" value="B_ant_repeat"/>
    <property type="match status" value="1"/>
</dbReference>
<evidence type="ECO:0000259" key="3">
    <source>
        <dbReference type="Pfam" id="PF10633"/>
    </source>
</evidence>
<dbReference type="InterPro" id="IPR047589">
    <property type="entry name" value="DUF11_rpt"/>
</dbReference>
<evidence type="ECO:0000313" key="5">
    <source>
        <dbReference type="Proteomes" id="UP001596432"/>
    </source>
</evidence>
<feature type="region of interest" description="Disordered" evidence="1">
    <location>
        <begin position="372"/>
        <end position="394"/>
    </location>
</feature>
<sequence>MNADRTAEVDGTRPATERGPSGTSAGSRAATTGGYVDEPMVTQTTTASESTSVDSEGRWVVGIVLALAAGSAGVVLSNTGAFLAGIVGLVYAGYVSLAGPPTAPLVVERTVAPAAPKPGDRATVTVRAENVGSAPLADLRVADDPPADLEVVDGETRAAGTVEPGAALEFSYDLRIPRGKHAFGDVVAVARGASGVGVRRTVYDAGATLVCHAPVESLALAGQTGIGSGRVQTDSGGEGVEFYATREYAPGDPASRVDWNRYASTGELTTVTYRESNAATVVFVVDGRFDHRRAVGEPTARELCCYATVRMADAVLDDQNLVGASVCYYRSSNAIGSLGSVGPGRGPEQTLRIRALLREKLGVDVDDLHVSADREAESGDGDAASDRSGGSGDIVRRNHELLDDVPAGAQVVFATPLLDDVAVRTIDELVARGHVTTVVSPDVTDGSTRGGTVERVTRSGRLATVAGTKRVRVVDWSPDEPLQAAVDRAGARWDA</sequence>
<dbReference type="AlphaFoldDB" id="A0ABD5YDD7"/>
<keyword evidence="5" id="KW-1185">Reference proteome</keyword>
<protein>
    <submittedName>
        <fullName evidence="4">DUF58 domain-containing protein</fullName>
    </submittedName>
</protein>
<dbReference type="InterPro" id="IPR018905">
    <property type="entry name" value="A-galactase_NEW3"/>
</dbReference>
<feature type="domain" description="Alpha-galactosidase NEW3" evidence="3">
    <location>
        <begin position="117"/>
        <end position="183"/>
    </location>
</feature>
<dbReference type="Pfam" id="PF01882">
    <property type="entry name" value="DUF58"/>
    <property type="match status" value="1"/>
</dbReference>
<feature type="compositionally biased region" description="Basic and acidic residues" evidence="1">
    <location>
        <begin position="1"/>
        <end position="11"/>
    </location>
</feature>
<reference evidence="4 5" key="1">
    <citation type="journal article" date="2019" name="Int. J. Syst. Evol. Microbiol.">
        <title>The Global Catalogue of Microorganisms (GCM) 10K type strain sequencing project: providing services to taxonomists for standard genome sequencing and annotation.</title>
        <authorList>
            <consortium name="The Broad Institute Genomics Platform"/>
            <consortium name="The Broad Institute Genome Sequencing Center for Infectious Disease"/>
            <person name="Wu L."/>
            <person name="Ma J."/>
        </authorList>
    </citation>
    <scope>NUCLEOTIDE SEQUENCE [LARGE SCALE GENOMIC DNA]</scope>
    <source>
        <strain evidence="4 5">XZYJT29</strain>
    </source>
</reference>
<evidence type="ECO:0000313" key="4">
    <source>
        <dbReference type="EMBL" id="MFC7142329.1"/>
    </source>
</evidence>
<comment type="caution">
    <text evidence="4">The sequence shown here is derived from an EMBL/GenBank/DDBJ whole genome shotgun (WGS) entry which is preliminary data.</text>
</comment>
<proteinExistence type="predicted"/>
<dbReference type="RefSeq" id="WP_274323395.1">
    <property type="nucleotide sequence ID" value="NZ_CP118158.1"/>
</dbReference>
<dbReference type="InterPro" id="IPR002881">
    <property type="entry name" value="DUF58"/>
</dbReference>
<organism evidence="4 5">
    <name type="scientific">Halosimplex aquaticum</name>
    <dbReference type="NCBI Taxonomy" id="3026162"/>
    <lineage>
        <taxon>Archaea</taxon>
        <taxon>Methanobacteriati</taxon>
        <taxon>Methanobacteriota</taxon>
        <taxon>Stenosarchaea group</taxon>
        <taxon>Halobacteria</taxon>
        <taxon>Halobacteriales</taxon>
        <taxon>Haloarculaceae</taxon>
        <taxon>Halosimplex</taxon>
    </lineage>
</organism>